<gene>
    <name evidence="2" type="ORF">PGTG_21454</name>
</gene>
<organism evidence="2 3">
    <name type="scientific">Puccinia graminis f. sp. tritici (strain CRL 75-36-700-3 / race SCCL)</name>
    <name type="common">Black stem rust fungus</name>
    <dbReference type="NCBI Taxonomy" id="418459"/>
    <lineage>
        <taxon>Eukaryota</taxon>
        <taxon>Fungi</taxon>
        <taxon>Dikarya</taxon>
        <taxon>Basidiomycota</taxon>
        <taxon>Pucciniomycotina</taxon>
        <taxon>Pucciniomycetes</taxon>
        <taxon>Pucciniales</taxon>
        <taxon>Pucciniaceae</taxon>
        <taxon>Puccinia</taxon>
    </lineage>
</organism>
<protein>
    <submittedName>
        <fullName evidence="2">Uncharacterized protein</fullName>
    </submittedName>
</protein>
<keyword evidence="3" id="KW-1185">Reference proteome</keyword>
<dbReference type="VEuPathDB" id="FungiDB:PGTG_21454"/>
<feature type="region of interest" description="Disordered" evidence="1">
    <location>
        <begin position="1"/>
        <end position="65"/>
    </location>
</feature>
<dbReference type="InParanoid" id="H6QRH7"/>
<reference evidence="3" key="1">
    <citation type="journal article" date="2011" name="Proc. Natl. Acad. Sci. U.S.A.">
        <title>Obligate biotrophy features unraveled by the genomic analysis of rust fungi.</title>
        <authorList>
            <person name="Duplessis S."/>
            <person name="Cuomo C.A."/>
            <person name="Lin Y.-C."/>
            <person name="Aerts A."/>
            <person name="Tisserant E."/>
            <person name="Veneault-Fourrey C."/>
            <person name="Joly D.L."/>
            <person name="Hacquard S."/>
            <person name="Amselem J."/>
            <person name="Cantarel B.L."/>
            <person name="Chiu R."/>
            <person name="Coutinho P.M."/>
            <person name="Feau N."/>
            <person name="Field M."/>
            <person name="Frey P."/>
            <person name="Gelhaye E."/>
            <person name="Goldberg J."/>
            <person name="Grabherr M.G."/>
            <person name="Kodira C.D."/>
            <person name="Kohler A."/>
            <person name="Kuees U."/>
            <person name="Lindquist E.A."/>
            <person name="Lucas S.M."/>
            <person name="Mago R."/>
            <person name="Mauceli E."/>
            <person name="Morin E."/>
            <person name="Murat C."/>
            <person name="Pangilinan J.L."/>
            <person name="Park R."/>
            <person name="Pearson M."/>
            <person name="Quesneville H."/>
            <person name="Rouhier N."/>
            <person name="Sakthikumar S."/>
            <person name="Salamov A.A."/>
            <person name="Schmutz J."/>
            <person name="Selles B."/>
            <person name="Shapiro H."/>
            <person name="Tanguay P."/>
            <person name="Tuskan G.A."/>
            <person name="Henrissat B."/>
            <person name="Van de Peer Y."/>
            <person name="Rouze P."/>
            <person name="Ellis J.G."/>
            <person name="Dodds P.N."/>
            <person name="Schein J.E."/>
            <person name="Zhong S."/>
            <person name="Hamelin R.C."/>
            <person name="Grigoriev I.V."/>
            <person name="Szabo L.J."/>
            <person name="Martin F."/>
        </authorList>
    </citation>
    <scope>NUCLEOTIDE SEQUENCE [LARGE SCALE GENOMIC DNA]</scope>
    <source>
        <strain evidence="3">CRL 75-36-700-3 / race SCCL</strain>
    </source>
</reference>
<dbReference type="KEGG" id="pgr:PGTG_21454"/>
<evidence type="ECO:0000256" key="1">
    <source>
        <dbReference type="SAM" id="MobiDB-lite"/>
    </source>
</evidence>
<feature type="compositionally biased region" description="Polar residues" evidence="1">
    <location>
        <begin position="33"/>
        <end position="43"/>
    </location>
</feature>
<accession>H6QRH7</accession>
<feature type="compositionally biased region" description="Polar residues" evidence="1">
    <location>
        <begin position="1"/>
        <end position="12"/>
    </location>
</feature>
<dbReference type="RefSeq" id="XP_003889903.1">
    <property type="nucleotide sequence ID" value="XM_003889854.1"/>
</dbReference>
<sequence>MSFSPAPSTLKRSSSTSSSSNGQSELPEETQSDDQQLTKQPTQLIHLLTQPDPLQTNYPHPRTLP</sequence>
<name>H6QRH7_PUCGT</name>
<proteinExistence type="predicted"/>
<evidence type="ECO:0000313" key="3">
    <source>
        <dbReference type="Proteomes" id="UP000008783"/>
    </source>
</evidence>
<dbReference type="Proteomes" id="UP000008783">
    <property type="component" value="Unassembled WGS sequence"/>
</dbReference>
<evidence type="ECO:0000313" key="2">
    <source>
        <dbReference type="EMBL" id="EHS63259.1"/>
    </source>
</evidence>
<dbReference type="EMBL" id="DS178282">
    <property type="protein sequence ID" value="EHS63259.1"/>
    <property type="molecule type" value="Genomic_DNA"/>
</dbReference>
<dbReference type="HOGENOM" id="CLU_2850761_0_0_1"/>
<dbReference type="GeneID" id="13540652"/>
<dbReference type="AlphaFoldDB" id="H6QRH7"/>